<feature type="domain" description="HTH arsR-type" evidence="1">
    <location>
        <begin position="9"/>
        <end position="84"/>
    </location>
</feature>
<dbReference type="KEGG" id="taa:NMY3_00985"/>
<dbReference type="Gene3D" id="1.10.10.10">
    <property type="entry name" value="Winged helix-like DNA-binding domain superfamily/Winged helix DNA-binding domain"/>
    <property type="match status" value="1"/>
</dbReference>
<name>A0A654LWJ4_9ARCH</name>
<dbReference type="InterPro" id="IPR036388">
    <property type="entry name" value="WH-like_DNA-bd_sf"/>
</dbReference>
<dbReference type="Proteomes" id="UP000058925">
    <property type="component" value="Chromosome"/>
</dbReference>
<dbReference type="InterPro" id="IPR036390">
    <property type="entry name" value="WH_DNA-bd_sf"/>
</dbReference>
<dbReference type="CDD" id="cd00090">
    <property type="entry name" value="HTH_ARSR"/>
    <property type="match status" value="1"/>
</dbReference>
<dbReference type="RefSeq" id="WP_231100267.1">
    <property type="nucleotide sequence ID" value="NZ_CP012850.1"/>
</dbReference>
<dbReference type="PANTHER" id="PTHR38600">
    <property type="entry name" value="TRANSCRIPTIONAL REGULATORY PROTEIN"/>
    <property type="match status" value="1"/>
</dbReference>
<reference evidence="3" key="1">
    <citation type="submission" date="2015-10" db="EMBL/GenBank/DDBJ databases">
        <title>Niche specialization of a soil ammonia-oxidizing archaeon, Candidatus Nitrosocosmicus oleophilus.</title>
        <authorList>
            <person name="Jung M.-Y."/>
            <person name="Rhee S.-K."/>
        </authorList>
    </citation>
    <scope>NUCLEOTIDE SEQUENCE [LARGE SCALE GENOMIC DNA]</scope>
    <source>
        <strain evidence="3">MY3</strain>
    </source>
</reference>
<sequence length="106" mass="12624">MYSEREYDHILKALAHAGRREILDLIKDKPHTTSELCLILKKMDRCTVMQHLNVLEKADLILVKHSGKYRWNYINLLPIRELHDRWISKFSLDAIDILTKLKQDIE</sequence>
<dbReference type="GeneID" id="60421112"/>
<dbReference type="AlphaFoldDB" id="A0A654LWJ4"/>
<organism evidence="2 3">
    <name type="scientific">Candidatus Nitrosocosmicus oleophilus</name>
    <dbReference type="NCBI Taxonomy" id="1353260"/>
    <lineage>
        <taxon>Archaea</taxon>
        <taxon>Nitrososphaerota</taxon>
        <taxon>Nitrososphaeria</taxon>
        <taxon>Nitrososphaerales</taxon>
        <taxon>Nitrososphaeraceae</taxon>
        <taxon>Candidatus Nitrosocosmicus</taxon>
    </lineage>
</organism>
<accession>A0A654LWJ4</accession>
<gene>
    <name evidence="2" type="ORF">NMY3_00985</name>
</gene>
<evidence type="ECO:0000313" key="2">
    <source>
        <dbReference type="EMBL" id="ALI35190.1"/>
    </source>
</evidence>
<dbReference type="Pfam" id="PF12840">
    <property type="entry name" value="HTH_20"/>
    <property type="match status" value="1"/>
</dbReference>
<dbReference type="GO" id="GO:0003700">
    <property type="term" value="F:DNA-binding transcription factor activity"/>
    <property type="evidence" value="ECO:0007669"/>
    <property type="project" value="InterPro"/>
</dbReference>
<dbReference type="InterPro" id="IPR001845">
    <property type="entry name" value="HTH_ArsR_DNA-bd_dom"/>
</dbReference>
<evidence type="ECO:0000259" key="1">
    <source>
        <dbReference type="SMART" id="SM00418"/>
    </source>
</evidence>
<proteinExistence type="predicted"/>
<evidence type="ECO:0000313" key="3">
    <source>
        <dbReference type="Proteomes" id="UP000058925"/>
    </source>
</evidence>
<dbReference type="PANTHER" id="PTHR38600:SF1">
    <property type="entry name" value="TRANSCRIPTIONAL REGULATORY PROTEIN"/>
    <property type="match status" value="1"/>
</dbReference>
<protein>
    <submittedName>
        <fullName evidence="2">Helix-turn-helix domain protein</fullName>
    </submittedName>
</protein>
<keyword evidence="3" id="KW-1185">Reference proteome</keyword>
<dbReference type="EMBL" id="CP012850">
    <property type="protein sequence ID" value="ALI35190.1"/>
    <property type="molecule type" value="Genomic_DNA"/>
</dbReference>
<dbReference type="SUPFAM" id="SSF46785">
    <property type="entry name" value="Winged helix' DNA-binding domain"/>
    <property type="match status" value="1"/>
</dbReference>
<dbReference type="InterPro" id="IPR011991">
    <property type="entry name" value="ArsR-like_HTH"/>
</dbReference>
<dbReference type="SMART" id="SM00418">
    <property type="entry name" value="HTH_ARSR"/>
    <property type="match status" value="1"/>
</dbReference>